<keyword evidence="5" id="KW-1185">Reference proteome</keyword>
<dbReference type="InterPro" id="IPR013658">
    <property type="entry name" value="SGL"/>
</dbReference>
<dbReference type="OrthoDB" id="2531681at2"/>
<evidence type="ECO:0000256" key="1">
    <source>
        <dbReference type="ARBA" id="ARBA00008853"/>
    </source>
</evidence>
<dbReference type="SUPFAM" id="SSF63829">
    <property type="entry name" value="Calcium-dependent phosphotriesterase"/>
    <property type="match status" value="1"/>
</dbReference>
<dbReference type="InterPro" id="IPR051262">
    <property type="entry name" value="SMP-30/CGR1_Lactonase"/>
</dbReference>
<organism evidence="4 5">
    <name type="scientific">Catonella morbi ATCC 51271</name>
    <dbReference type="NCBI Taxonomy" id="592026"/>
    <lineage>
        <taxon>Bacteria</taxon>
        <taxon>Bacillati</taxon>
        <taxon>Bacillota</taxon>
        <taxon>Clostridia</taxon>
        <taxon>Lachnospirales</taxon>
        <taxon>Lachnospiraceae</taxon>
        <taxon>Catonella</taxon>
    </lineage>
</organism>
<dbReference type="Gene3D" id="2.120.10.30">
    <property type="entry name" value="TolB, C-terminal domain"/>
    <property type="match status" value="2"/>
</dbReference>
<keyword evidence="2" id="KW-0378">Hydrolase</keyword>
<reference evidence="4 5" key="1">
    <citation type="submission" date="2013-06" db="EMBL/GenBank/DDBJ databases">
        <authorList>
            <person name="Weinstock G."/>
            <person name="Sodergren E."/>
            <person name="Clifton S."/>
            <person name="Fulton L."/>
            <person name="Fulton B."/>
            <person name="Courtney L."/>
            <person name="Fronick C."/>
            <person name="Harrison M."/>
            <person name="Strong C."/>
            <person name="Farmer C."/>
            <person name="Delahaunty K."/>
            <person name="Markovic C."/>
            <person name="Hall O."/>
            <person name="Minx P."/>
            <person name="Tomlinson C."/>
            <person name="Mitreva M."/>
            <person name="Nelson J."/>
            <person name="Hou S."/>
            <person name="Wollam A."/>
            <person name="Pepin K.H."/>
            <person name="Johnson M."/>
            <person name="Bhonagiri V."/>
            <person name="Nash W.E."/>
            <person name="Warren W."/>
            <person name="Chinwalla A."/>
            <person name="Mardis E.R."/>
            <person name="Wilson R.K."/>
        </authorList>
    </citation>
    <scope>NUCLEOTIDE SEQUENCE [LARGE SCALE GENOMIC DNA]</scope>
    <source>
        <strain evidence="4 5">ATCC 51271</strain>
    </source>
</reference>
<dbReference type="EMBL" id="ACIL03000016">
    <property type="protein sequence ID" value="ESL02255.1"/>
    <property type="molecule type" value="Genomic_DNA"/>
</dbReference>
<dbReference type="Pfam" id="PF08450">
    <property type="entry name" value="SGL"/>
    <property type="match status" value="1"/>
</dbReference>
<dbReference type="InterPro" id="IPR011042">
    <property type="entry name" value="6-blade_b-propeller_TolB-like"/>
</dbReference>
<feature type="domain" description="SMP-30/Gluconolactonase/LRE-like region" evidence="3">
    <location>
        <begin position="131"/>
        <end position="277"/>
    </location>
</feature>
<evidence type="ECO:0000313" key="4">
    <source>
        <dbReference type="EMBL" id="ESL02255.1"/>
    </source>
</evidence>
<comment type="similarity">
    <text evidence="1">Belongs to the SMP-30/CGR1 family.</text>
</comment>
<dbReference type="GO" id="GO:0016787">
    <property type="term" value="F:hydrolase activity"/>
    <property type="evidence" value="ECO:0007669"/>
    <property type="project" value="UniProtKB-KW"/>
</dbReference>
<comment type="caution">
    <text evidence="4">The sequence shown here is derived from an EMBL/GenBank/DDBJ whole genome shotgun (WGS) entry which is preliminary data.</text>
</comment>
<dbReference type="HOGENOM" id="CLU_060698_0_0_9"/>
<gene>
    <name evidence="4" type="ORF">GCWU0000282_002389</name>
</gene>
<sequence length="328" mass="36387">MRESKLFSILPEYICTPDGMAIDRHGNLVLSCPNYAEDNMSGIVVRLDKEGNVTKWFDVPVHPETGIARNMGIAFDDDWNVYLCDNQGWSEHPDLIFKGRVLKLKVTDDGDILETTVVAYGMEHPNGIRIKDGYMYVTQSYLHPVKREDGKLVSCVYRFRTDEHDIHISNTLKDENIFATFVTENPDCQYGADGIVFGPDGALYVGNFGDGAVYRLTFKEDGSLAENKIFAQDAKNLQSTDGMIFDDNGNLYIADFSANAIAKVTPDGKVERIAESPDCSGVDGGLDQPGEPIVWDGRIIVSCFDLVTGPDKVNTKHEMPATLVQLEL</sequence>
<name>V2Z5R1_9FIRM</name>
<dbReference type="PANTHER" id="PTHR47572">
    <property type="entry name" value="LIPOPROTEIN-RELATED"/>
    <property type="match status" value="1"/>
</dbReference>
<dbReference type="AlphaFoldDB" id="V2Z5R1"/>
<dbReference type="RefSeq" id="WP_023355249.1">
    <property type="nucleotide sequence ID" value="NZ_KI535369.1"/>
</dbReference>
<accession>V2Z5R1</accession>
<evidence type="ECO:0000256" key="2">
    <source>
        <dbReference type="ARBA" id="ARBA00022801"/>
    </source>
</evidence>
<dbReference type="Proteomes" id="UP000018227">
    <property type="component" value="Unassembled WGS sequence"/>
</dbReference>
<dbReference type="eggNOG" id="COG3386">
    <property type="taxonomic scope" value="Bacteria"/>
</dbReference>
<dbReference type="STRING" id="592026.GCWU0000282_002389"/>
<evidence type="ECO:0000259" key="3">
    <source>
        <dbReference type="Pfam" id="PF08450"/>
    </source>
</evidence>
<evidence type="ECO:0000313" key="5">
    <source>
        <dbReference type="Proteomes" id="UP000018227"/>
    </source>
</evidence>
<proteinExistence type="inferred from homology"/>
<protein>
    <recommendedName>
        <fullName evidence="3">SMP-30/Gluconolactonase/LRE-like region domain-containing protein</fullName>
    </recommendedName>
</protein>
<dbReference type="PANTHER" id="PTHR47572:SF4">
    <property type="entry name" value="LACTONASE DRP35"/>
    <property type="match status" value="1"/>
</dbReference>